<feature type="domain" description="SCP" evidence="3">
    <location>
        <begin position="163"/>
        <end position="275"/>
    </location>
</feature>
<dbReference type="Gene3D" id="3.40.33.10">
    <property type="entry name" value="CAP"/>
    <property type="match status" value="1"/>
</dbReference>
<feature type="compositionally biased region" description="Basic and acidic residues" evidence="1">
    <location>
        <begin position="81"/>
        <end position="118"/>
    </location>
</feature>
<feature type="chain" id="PRO_5030166655" evidence="2">
    <location>
        <begin position="27"/>
        <end position="277"/>
    </location>
</feature>
<evidence type="ECO:0000256" key="2">
    <source>
        <dbReference type="SAM" id="SignalP"/>
    </source>
</evidence>
<dbReference type="eggNOG" id="COG2340">
    <property type="taxonomic scope" value="Bacteria"/>
</dbReference>
<dbReference type="Proteomes" id="UP000004893">
    <property type="component" value="Unassembled WGS sequence"/>
</dbReference>
<keyword evidence="5" id="KW-1185">Reference proteome</keyword>
<feature type="region of interest" description="Disordered" evidence="1">
    <location>
        <begin position="70"/>
        <end position="152"/>
    </location>
</feature>
<evidence type="ECO:0000256" key="1">
    <source>
        <dbReference type="SAM" id="MobiDB-lite"/>
    </source>
</evidence>
<protein>
    <submittedName>
        <fullName evidence="4">SCP-like protein</fullName>
    </submittedName>
</protein>
<dbReference type="CDD" id="cd05379">
    <property type="entry name" value="CAP_bacterial"/>
    <property type="match status" value="1"/>
</dbReference>
<dbReference type="SUPFAM" id="SSF55797">
    <property type="entry name" value="PR-1-like"/>
    <property type="match status" value="1"/>
</dbReference>
<keyword evidence="2" id="KW-0732">Signal</keyword>
<organism evidence="4 5">
    <name type="scientific">[Clostridium] hylemonae DSM 15053</name>
    <dbReference type="NCBI Taxonomy" id="553973"/>
    <lineage>
        <taxon>Bacteria</taxon>
        <taxon>Bacillati</taxon>
        <taxon>Bacillota</taxon>
        <taxon>Clostridia</taxon>
        <taxon>Lachnospirales</taxon>
        <taxon>Lachnospiraceae</taxon>
    </lineage>
</organism>
<proteinExistence type="predicted"/>
<dbReference type="RefSeq" id="WP_006441325.1">
    <property type="nucleotide sequence ID" value="NZ_CP036524.1"/>
</dbReference>
<feature type="compositionally biased region" description="Basic and acidic residues" evidence="1">
    <location>
        <begin position="126"/>
        <end position="138"/>
    </location>
</feature>
<name>C0BVZ9_9FIRM</name>
<comment type="caution">
    <text evidence="4">The sequence shown here is derived from an EMBL/GenBank/DDBJ whole genome shotgun (WGS) entry which is preliminary data.</text>
</comment>
<dbReference type="HOGENOM" id="CLU_048111_0_0_9"/>
<gene>
    <name evidence="4" type="ORF">CLOHYLEM_03997</name>
</gene>
<reference evidence="4" key="2">
    <citation type="submission" date="2013-06" db="EMBL/GenBank/DDBJ databases">
        <title>Draft genome sequence of Clostridium hylemonae (DSM 15053).</title>
        <authorList>
            <person name="Sudarsanam P."/>
            <person name="Ley R."/>
            <person name="Guruge J."/>
            <person name="Turnbaugh P.J."/>
            <person name="Mahowald M."/>
            <person name="Liep D."/>
            <person name="Gordon J."/>
        </authorList>
    </citation>
    <scope>NUCLEOTIDE SEQUENCE</scope>
    <source>
        <strain evidence="4">DSM 15053</strain>
    </source>
</reference>
<dbReference type="Pfam" id="PF00188">
    <property type="entry name" value="CAP"/>
    <property type="match status" value="1"/>
</dbReference>
<evidence type="ECO:0000259" key="3">
    <source>
        <dbReference type="Pfam" id="PF00188"/>
    </source>
</evidence>
<evidence type="ECO:0000313" key="5">
    <source>
        <dbReference type="Proteomes" id="UP000004893"/>
    </source>
</evidence>
<dbReference type="PANTHER" id="PTHR31157:SF1">
    <property type="entry name" value="SCP DOMAIN-CONTAINING PROTEIN"/>
    <property type="match status" value="1"/>
</dbReference>
<dbReference type="OrthoDB" id="9783944at2"/>
<dbReference type="InterPro" id="IPR035940">
    <property type="entry name" value="CAP_sf"/>
</dbReference>
<dbReference type="EMBL" id="ABYI02000003">
    <property type="protein sequence ID" value="EEG75831.1"/>
    <property type="molecule type" value="Genomic_DNA"/>
</dbReference>
<accession>C0BVZ9</accession>
<reference evidence="4" key="1">
    <citation type="submission" date="2009-02" db="EMBL/GenBank/DDBJ databases">
        <authorList>
            <person name="Fulton L."/>
            <person name="Clifton S."/>
            <person name="Fulton B."/>
            <person name="Xu J."/>
            <person name="Minx P."/>
            <person name="Pepin K.H."/>
            <person name="Johnson M."/>
            <person name="Bhonagiri V."/>
            <person name="Nash W.E."/>
            <person name="Mardis E.R."/>
            <person name="Wilson R.K."/>
        </authorList>
    </citation>
    <scope>NUCLEOTIDE SEQUENCE [LARGE SCALE GENOMIC DNA]</scope>
    <source>
        <strain evidence="4">DSM 15053</strain>
    </source>
</reference>
<feature type="signal peptide" evidence="2">
    <location>
        <begin position="1"/>
        <end position="26"/>
    </location>
</feature>
<dbReference type="PANTHER" id="PTHR31157">
    <property type="entry name" value="SCP DOMAIN-CONTAINING PROTEIN"/>
    <property type="match status" value="1"/>
</dbReference>
<dbReference type="STRING" id="553973.CLOHYLEM_03997"/>
<dbReference type="InterPro" id="IPR014044">
    <property type="entry name" value="CAP_dom"/>
</dbReference>
<dbReference type="AlphaFoldDB" id="C0BVZ9"/>
<sequence>MKNRIFITLAAAAVATSMAAPVVSQAAEGNGPVRKGYIIAGNGSSVSVNEITNEELKQKLNIEEIINKLCPGGTGGGQNKPDNKPDNRPDNNKPDNNKPDNNKPDNNKPDNNKPDNNKPDTNVPETPDKPGTPEKPETPDTPDGQPDQGENSGKSFAEQVAVLVNKERAKEGLPALKMDASVSKAAFVRAKETEISFSHTRPDGRGFNTALTEQGVKFRGAGENIAWGQKSPEEVMKGWMNSPGHRANIMNSKYTTIGVGYYQNAKGTNYWTQLFTY</sequence>
<evidence type="ECO:0000313" key="4">
    <source>
        <dbReference type="EMBL" id="EEG75831.1"/>
    </source>
</evidence>